<dbReference type="EMBL" id="CR522870">
    <property type="protein sequence ID" value="CAG36302.1"/>
    <property type="molecule type" value="Genomic_DNA"/>
</dbReference>
<sequence>MFEIKDVAEPVKTRRVVSLAGKDIGTLGFTNDTSKYHAVLRLDDFMGWSSALSSLGQPDCLSCLLQGLGDTEEEAIKDAFTQVKSKMEKLASGVDKLQSAFFETAGAGHES</sequence>
<dbReference type="Proteomes" id="UP000000602">
    <property type="component" value="Chromosome"/>
</dbReference>
<dbReference type="STRING" id="177439.DP1573"/>
<dbReference type="RefSeq" id="WP_011188814.1">
    <property type="nucleotide sequence ID" value="NC_006138.1"/>
</dbReference>
<evidence type="ECO:0000313" key="1">
    <source>
        <dbReference type="EMBL" id="CAG36302.1"/>
    </source>
</evidence>
<gene>
    <name evidence="1" type="ordered locus">DP1573</name>
</gene>
<reference evidence="2" key="1">
    <citation type="journal article" date="2004" name="Environ. Microbiol.">
        <title>The genome of Desulfotalea psychrophila, a sulfate-reducing bacterium from permanently cold Arctic sediments.</title>
        <authorList>
            <person name="Rabus R."/>
            <person name="Ruepp A."/>
            <person name="Frickey T."/>
            <person name="Rattei T."/>
            <person name="Fartmann B."/>
            <person name="Stark M."/>
            <person name="Bauer M."/>
            <person name="Zibat A."/>
            <person name="Lombardot T."/>
            <person name="Becker I."/>
            <person name="Amann J."/>
            <person name="Gellner K."/>
            <person name="Teeling H."/>
            <person name="Leuschner W.D."/>
            <person name="Gloeckner F.-O."/>
            <person name="Lupas A.N."/>
            <person name="Amann R."/>
            <person name="Klenk H.-P."/>
        </authorList>
    </citation>
    <scope>NUCLEOTIDE SEQUENCE [LARGE SCALE GENOMIC DNA]</scope>
    <source>
        <strain evidence="2">DSM 12343 / LSv54</strain>
    </source>
</reference>
<organism evidence="1 2">
    <name type="scientific">Desulfotalea psychrophila (strain LSv54 / DSM 12343)</name>
    <dbReference type="NCBI Taxonomy" id="177439"/>
    <lineage>
        <taxon>Bacteria</taxon>
        <taxon>Pseudomonadati</taxon>
        <taxon>Thermodesulfobacteriota</taxon>
        <taxon>Desulfobulbia</taxon>
        <taxon>Desulfobulbales</taxon>
        <taxon>Desulfocapsaceae</taxon>
        <taxon>Desulfotalea</taxon>
    </lineage>
</organism>
<dbReference type="KEGG" id="dps:DP1573"/>
<evidence type="ECO:0000313" key="2">
    <source>
        <dbReference type="Proteomes" id="UP000000602"/>
    </source>
</evidence>
<protein>
    <submittedName>
        <fullName evidence="1">Uncharacterized protein</fullName>
    </submittedName>
</protein>
<accession>Q6AMX2</accession>
<keyword evidence="2" id="KW-1185">Reference proteome</keyword>
<dbReference type="AlphaFoldDB" id="Q6AMX2"/>
<name>Q6AMX2_DESPS</name>
<proteinExistence type="predicted"/>
<dbReference type="HOGENOM" id="CLU_2154309_0_0_7"/>